<feature type="compositionally biased region" description="Acidic residues" evidence="1">
    <location>
        <begin position="308"/>
        <end position="317"/>
    </location>
</feature>
<reference evidence="2 4" key="1">
    <citation type="submission" date="2020-04" db="EMBL/GenBank/DDBJ databases">
        <title>Genome Assembly and Annotation of Botryosphaeria dothidea sdau 11-99, a Latent Pathogen of Apple Fruit Ring Rot in China.</title>
        <authorList>
            <person name="Yu C."/>
            <person name="Diao Y."/>
            <person name="Lu Q."/>
            <person name="Zhao J."/>
            <person name="Cui S."/>
            <person name="Peng C."/>
            <person name="He B."/>
            <person name="Liu H."/>
        </authorList>
    </citation>
    <scope>NUCLEOTIDE SEQUENCE [LARGE SCALE GENOMIC DNA]</scope>
    <source>
        <strain evidence="2">Sdau11-99</strain>
        <strain evidence="4">sdau11-99</strain>
    </source>
</reference>
<evidence type="ECO:0000313" key="4">
    <source>
        <dbReference type="Proteomes" id="UP000572817"/>
    </source>
</evidence>
<keyword evidence="4" id="KW-1185">Reference proteome</keyword>
<feature type="compositionally biased region" description="Low complexity" evidence="1">
    <location>
        <begin position="294"/>
        <end position="307"/>
    </location>
</feature>
<organism evidence="2 4">
    <name type="scientific">Botryosphaeria dothidea</name>
    <dbReference type="NCBI Taxonomy" id="55169"/>
    <lineage>
        <taxon>Eukaryota</taxon>
        <taxon>Fungi</taxon>
        <taxon>Dikarya</taxon>
        <taxon>Ascomycota</taxon>
        <taxon>Pezizomycotina</taxon>
        <taxon>Dothideomycetes</taxon>
        <taxon>Dothideomycetes incertae sedis</taxon>
        <taxon>Botryosphaeriales</taxon>
        <taxon>Botryosphaeriaceae</taxon>
        <taxon>Botryosphaeria</taxon>
    </lineage>
</organism>
<sequence length="348" mass="38229">MGPPKEKRKKRRGALDWIPKPPRLPSLSPDIEVGPDGRALVDTRNGIDEVYFLSCNPYSTNRKLFGAKFNNDEIEDYIDQFNRARSKFQPPIEPKQEGGGQDTEVKTLDHHNEDDDRRDIFESQAHTWHAPTQTAPSLFILRNASNAPPQPIIHCAHPHCPLPSHSISAARTPYLSLESVAPRAVPALHATPGIQVADDVRIPVYMRPGKPANDASPCVPAWPAVNSANEEGEGEEHAGSERVHLSLCIPCLRDLHAGTAAAPPGNTSTEGASTAGAPAQMDEREEGTVAWRDTPPSRSSSRWTTQQTEEESGEECAEQQWRRMPKRARLAADEMQLDGAGEGCNTER</sequence>
<dbReference type="OrthoDB" id="3945048at2759"/>
<dbReference type="Proteomes" id="UP000572817">
    <property type="component" value="Unassembled WGS sequence"/>
</dbReference>
<feature type="compositionally biased region" description="Basic residues" evidence="1">
    <location>
        <begin position="1"/>
        <end position="12"/>
    </location>
</feature>
<evidence type="ECO:0000313" key="2">
    <source>
        <dbReference type="EMBL" id="KAF4301544.1"/>
    </source>
</evidence>
<comment type="caution">
    <text evidence="2">The sequence shown here is derived from an EMBL/GenBank/DDBJ whole genome shotgun (WGS) entry which is preliminary data.</text>
</comment>
<proteinExistence type="predicted"/>
<feature type="region of interest" description="Disordered" evidence="1">
    <location>
        <begin position="260"/>
        <end position="328"/>
    </location>
</feature>
<protein>
    <submittedName>
        <fullName evidence="2">Uncharacterized protein</fullName>
    </submittedName>
</protein>
<name>A0A8H4IIS1_9PEZI</name>
<feature type="region of interest" description="Disordered" evidence="1">
    <location>
        <begin position="87"/>
        <end position="111"/>
    </location>
</feature>
<dbReference type="EMBL" id="WWBZ02000082">
    <property type="protein sequence ID" value="KAF4301544.1"/>
    <property type="molecule type" value="Genomic_DNA"/>
</dbReference>
<dbReference type="AlphaFoldDB" id="A0A8H4IIS1"/>
<evidence type="ECO:0000256" key="1">
    <source>
        <dbReference type="SAM" id="MobiDB-lite"/>
    </source>
</evidence>
<gene>
    <name evidence="3" type="ORF">GTA08_BOTSDO07282</name>
    <name evidence="2" type="ORF">GTA08_BOTSDO11474</name>
</gene>
<dbReference type="EMBL" id="WWBZ02000040">
    <property type="protein sequence ID" value="KAF4305599.1"/>
    <property type="molecule type" value="Genomic_DNA"/>
</dbReference>
<evidence type="ECO:0000313" key="3">
    <source>
        <dbReference type="EMBL" id="KAF4305599.1"/>
    </source>
</evidence>
<accession>A0A8H4IIS1</accession>
<feature type="region of interest" description="Disordered" evidence="1">
    <location>
        <begin position="1"/>
        <end position="32"/>
    </location>
</feature>